<evidence type="ECO:0000313" key="2">
    <source>
        <dbReference type="EMBL" id="GMF30651.1"/>
    </source>
</evidence>
<sequence>MSKLQAHIRGFLVRRRTQYKPSARDSARICSSRSIHSSVSKTDQATQADFETSKQEARGHLNPGIRTGRATSFSFAIDDKLGKSDPASFARSSAGLGWQAPIEPAIKRSYWLPAGASFDRRLPVLPVPKRMMALERSSESGGGLGDDELRLINHSWTPKKRPHQKPCPVRLNPVVIPSVRTEPCDTYLAGIGAEGNASMIEKEERLRRQEELKQKLHIRKTHEKRQLEYELKLKREAESESTERKLMEREEKAVRLQLKILRRRSKEGKIRQVTAEQRREERERLSMAREERHVRLHIKFCARQLSKKRLQIATTSTESDPQPSSRFSSHHEGYKSQRSSATTSRKAARGSKQDDASSDDDGDMSFLDTNFTIPASMQPRKQASSSTGGSFHSKKPVSVMHTTAMNEKKMKKKGLTGAKSKPSGVTRKAPGQGATSLQLPQDREDDCGYGDEFDDVVDEAALSHLIC</sequence>
<gene>
    <name evidence="2" type="ORF">Pfra01_000682000</name>
</gene>
<keyword evidence="3" id="KW-1185">Reference proteome</keyword>
<name>A0A9W6U7N8_9STRA</name>
<dbReference type="PROSITE" id="PS50096">
    <property type="entry name" value="IQ"/>
    <property type="match status" value="1"/>
</dbReference>
<evidence type="ECO:0000313" key="3">
    <source>
        <dbReference type="Proteomes" id="UP001165121"/>
    </source>
</evidence>
<dbReference type="Proteomes" id="UP001165121">
    <property type="component" value="Unassembled WGS sequence"/>
</dbReference>
<feature type="compositionally biased region" description="Polar residues" evidence="1">
    <location>
        <begin position="336"/>
        <end position="345"/>
    </location>
</feature>
<feature type="compositionally biased region" description="Basic and acidic residues" evidence="1">
    <location>
        <begin position="276"/>
        <end position="287"/>
    </location>
</feature>
<feature type="compositionally biased region" description="Polar residues" evidence="1">
    <location>
        <begin position="367"/>
        <end position="390"/>
    </location>
</feature>
<organism evidence="2 3">
    <name type="scientific">Phytophthora fragariaefolia</name>
    <dbReference type="NCBI Taxonomy" id="1490495"/>
    <lineage>
        <taxon>Eukaryota</taxon>
        <taxon>Sar</taxon>
        <taxon>Stramenopiles</taxon>
        <taxon>Oomycota</taxon>
        <taxon>Peronosporomycetes</taxon>
        <taxon>Peronosporales</taxon>
        <taxon>Peronosporaceae</taxon>
        <taxon>Phytophthora</taxon>
    </lineage>
</organism>
<accession>A0A9W6U7N8</accession>
<feature type="region of interest" description="Disordered" evidence="1">
    <location>
        <begin position="312"/>
        <end position="452"/>
    </location>
</feature>
<protein>
    <submittedName>
        <fullName evidence="2">Unnamed protein product</fullName>
    </submittedName>
</protein>
<feature type="compositionally biased region" description="Low complexity" evidence="1">
    <location>
        <begin position="28"/>
        <end position="40"/>
    </location>
</feature>
<feature type="region of interest" description="Disordered" evidence="1">
    <location>
        <begin position="267"/>
        <end position="287"/>
    </location>
</feature>
<proteinExistence type="predicted"/>
<dbReference type="OrthoDB" id="252964at2759"/>
<feature type="region of interest" description="Disordered" evidence="1">
    <location>
        <begin position="23"/>
        <end position="66"/>
    </location>
</feature>
<reference evidence="2" key="1">
    <citation type="submission" date="2023-04" db="EMBL/GenBank/DDBJ databases">
        <title>Phytophthora fragariaefolia NBRC 109709.</title>
        <authorList>
            <person name="Ichikawa N."/>
            <person name="Sato H."/>
            <person name="Tonouchi N."/>
        </authorList>
    </citation>
    <scope>NUCLEOTIDE SEQUENCE</scope>
    <source>
        <strain evidence="2">NBRC 109709</strain>
    </source>
</reference>
<dbReference type="EMBL" id="BSXT01000600">
    <property type="protein sequence ID" value="GMF30651.1"/>
    <property type="molecule type" value="Genomic_DNA"/>
</dbReference>
<feature type="compositionally biased region" description="Polar residues" evidence="1">
    <location>
        <begin position="41"/>
        <end position="50"/>
    </location>
</feature>
<feature type="compositionally biased region" description="Polar residues" evidence="1">
    <location>
        <begin position="312"/>
        <end position="327"/>
    </location>
</feature>
<evidence type="ECO:0000256" key="1">
    <source>
        <dbReference type="SAM" id="MobiDB-lite"/>
    </source>
</evidence>
<comment type="caution">
    <text evidence="2">The sequence shown here is derived from an EMBL/GenBank/DDBJ whole genome shotgun (WGS) entry which is preliminary data.</text>
</comment>
<feature type="compositionally biased region" description="Acidic residues" evidence="1">
    <location>
        <begin position="443"/>
        <end position="452"/>
    </location>
</feature>
<dbReference type="AlphaFoldDB" id="A0A9W6U7N8"/>